<evidence type="ECO:0000313" key="3">
    <source>
        <dbReference type="EMBL" id="SDL74422.1"/>
    </source>
</evidence>
<name>A0A1G9MJF8_9ACTN</name>
<organism evidence="3 4">
    <name type="scientific">Tessaracoccus oleiagri</name>
    <dbReference type="NCBI Taxonomy" id="686624"/>
    <lineage>
        <taxon>Bacteria</taxon>
        <taxon>Bacillati</taxon>
        <taxon>Actinomycetota</taxon>
        <taxon>Actinomycetes</taxon>
        <taxon>Propionibacteriales</taxon>
        <taxon>Propionibacteriaceae</taxon>
        <taxon>Tessaracoccus</taxon>
    </lineage>
</organism>
<evidence type="ECO:0000259" key="1">
    <source>
        <dbReference type="Pfam" id="PF08386"/>
    </source>
</evidence>
<dbReference type="AlphaFoldDB" id="A0A1G9MJF8"/>
<dbReference type="GO" id="GO:0016787">
    <property type="term" value="F:hydrolase activity"/>
    <property type="evidence" value="ECO:0007669"/>
    <property type="project" value="UniProtKB-KW"/>
</dbReference>
<sequence>MKTMLGAAAWLAAGVGLGVGALAGFTTWTLNGPRRPWPNYTFTPFEMRVHSDDVAFTAADGVALAGWWLDQPESSTVVICAHGHRGNKSDMLGIGSGLWRAGYSVLLFDFRGNGDSGDGPQSLAHHEQRDLTAAVDLVRERRPDARIAVVSFSMGASTTILAAADDPRIEAIVADSPFATLSDVVATRYRRHRLPSEPLIPVADLVNRLRYGYAFAQVRPLDKVDALSPRPLLLLHGTADKVIPYDHALQLAEAAAPGPVELVAFDGADHCGGYFTDRPAYIALVSDFLERSLGTRPATDRA</sequence>
<dbReference type="Proteomes" id="UP000199475">
    <property type="component" value="Unassembled WGS sequence"/>
</dbReference>
<proteinExistence type="predicted"/>
<dbReference type="SUPFAM" id="SSF53474">
    <property type="entry name" value="alpha/beta-Hydrolases"/>
    <property type="match status" value="1"/>
</dbReference>
<keyword evidence="4" id="KW-1185">Reference proteome</keyword>
<dbReference type="RefSeq" id="WP_218118468.1">
    <property type="nucleotide sequence ID" value="NZ_FNGP01000005.1"/>
</dbReference>
<dbReference type="InterPro" id="IPR052920">
    <property type="entry name" value="DNA-binding_regulatory"/>
</dbReference>
<keyword evidence="3" id="KW-0378">Hydrolase</keyword>
<gene>
    <name evidence="3" type="ORF">SAMN04488242_2674</name>
</gene>
<accession>A0A1G9MJF8</accession>
<dbReference type="Gene3D" id="3.40.50.1820">
    <property type="entry name" value="alpha/beta hydrolase"/>
    <property type="match status" value="1"/>
</dbReference>
<dbReference type="InterPro" id="IPR029058">
    <property type="entry name" value="AB_hydrolase_fold"/>
</dbReference>
<protein>
    <submittedName>
        <fullName evidence="3">Alpha/beta hydrolase family protein</fullName>
    </submittedName>
</protein>
<dbReference type="PANTHER" id="PTHR43358">
    <property type="entry name" value="ALPHA/BETA-HYDROLASE"/>
    <property type="match status" value="1"/>
</dbReference>
<evidence type="ECO:0000313" key="4">
    <source>
        <dbReference type="Proteomes" id="UP000199475"/>
    </source>
</evidence>
<reference evidence="3 4" key="1">
    <citation type="submission" date="2016-10" db="EMBL/GenBank/DDBJ databases">
        <authorList>
            <person name="de Groot N.N."/>
        </authorList>
    </citation>
    <scope>NUCLEOTIDE SEQUENCE [LARGE SCALE GENOMIC DNA]</scope>
    <source>
        <strain evidence="3 4">CGMCC 1.9159</strain>
    </source>
</reference>
<evidence type="ECO:0000259" key="2">
    <source>
        <dbReference type="Pfam" id="PF12146"/>
    </source>
</evidence>
<dbReference type="InterPro" id="IPR022742">
    <property type="entry name" value="Hydrolase_4"/>
</dbReference>
<dbReference type="STRING" id="686624.SAMN04488242_2674"/>
<dbReference type="EMBL" id="FNGP01000005">
    <property type="protein sequence ID" value="SDL74422.1"/>
    <property type="molecule type" value="Genomic_DNA"/>
</dbReference>
<dbReference type="InterPro" id="IPR013595">
    <property type="entry name" value="Pept_S33_TAP-like_C"/>
</dbReference>
<feature type="domain" description="Serine aminopeptidase S33" evidence="2">
    <location>
        <begin position="74"/>
        <end position="183"/>
    </location>
</feature>
<feature type="domain" description="Peptidase S33 tripeptidyl aminopeptidase-like C-terminal" evidence="1">
    <location>
        <begin position="215"/>
        <end position="300"/>
    </location>
</feature>
<dbReference type="Pfam" id="PF12146">
    <property type="entry name" value="Hydrolase_4"/>
    <property type="match status" value="1"/>
</dbReference>
<dbReference type="Pfam" id="PF08386">
    <property type="entry name" value="Abhydrolase_4"/>
    <property type="match status" value="1"/>
</dbReference>
<dbReference type="PANTHER" id="PTHR43358:SF4">
    <property type="entry name" value="ALPHA_BETA HYDROLASE FOLD-1 DOMAIN-CONTAINING PROTEIN"/>
    <property type="match status" value="1"/>
</dbReference>